<name>A0A1D8UXK6_9PROT</name>
<reference evidence="3 4" key="1">
    <citation type="journal article" date="2016" name="Microb. Cell Fact.">
        <title>Dissection of exopolysaccharide biosynthesis in Kozakia baliensis.</title>
        <authorList>
            <person name="Brandt J.U."/>
            <person name="Jakob F."/>
            <person name="Behr J."/>
            <person name="Geissler A.J."/>
            <person name="Vogel R.F."/>
        </authorList>
    </citation>
    <scope>NUCLEOTIDE SEQUENCE [LARGE SCALE GENOMIC DNA]</scope>
    <source>
        <strain evidence="3 4">DSM 14400</strain>
    </source>
</reference>
<accession>A0A1D8UXK6</accession>
<gene>
    <name evidence="3" type="ORF">A0U89_12930</name>
</gene>
<dbReference type="PANTHER" id="PTHR34406:SF1">
    <property type="entry name" value="PROTEIN YCEI"/>
    <property type="match status" value="1"/>
</dbReference>
<organism evidence="3 4">
    <name type="scientific">Kozakia baliensis</name>
    <dbReference type="NCBI Taxonomy" id="153496"/>
    <lineage>
        <taxon>Bacteria</taxon>
        <taxon>Pseudomonadati</taxon>
        <taxon>Pseudomonadota</taxon>
        <taxon>Alphaproteobacteria</taxon>
        <taxon>Acetobacterales</taxon>
        <taxon>Acetobacteraceae</taxon>
        <taxon>Kozakia</taxon>
    </lineage>
</organism>
<evidence type="ECO:0000313" key="3">
    <source>
        <dbReference type="EMBL" id="AOX18349.1"/>
    </source>
</evidence>
<dbReference type="KEGG" id="kba:A0U89_12930"/>
<dbReference type="Pfam" id="PF04264">
    <property type="entry name" value="YceI"/>
    <property type="match status" value="1"/>
</dbReference>
<dbReference type="EMBL" id="CP014674">
    <property type="protein sequence ID" value="AOX18349.1"/>
    <property type="molecule type" value="Genomic_DNA"/>
</dbReference>
<dbReference type="InterPro" id="IPR007372">
    <property type="entry name" value="Lipid/polyisoprenoid-bd_YceI"/>
</dbReference>
<feature type="signal peptide" evidence="1">
    <location>
        <begin position="1"/>
        <end position="25"/>
    </location>
</feature>
<dbReference type="Proteomes" id="UP000179145">
    <property type="component" value="Chromosome"/>
</dbReference>
<proteinExistence type="predicted"/>
<dbReference type="InterPro" id="IPR036761">
    <property type="entry name" value="TTHA0802/YceI-like_sf"/>
</dbReference>
<dbReference type="AlphaFoldDB" id="A0A1D8UXK6"/>
<evidence type="ECO:0000256" key="1">
    <source>
        <dbReference type="SAM" id="SignalP"/>
    </source>
</evidence>
<dbReference type="OrthoDB" id="9811006at2"/>
<dbReference type="STRING" id="153496.A0U89_12930"/>
<dbReference type="Gene3D" id="2.40.128.110">
    <property type="entry name" value="Lipid/polyisoprenoid-binding, YceI-like"/>
    <property type="match status" value="1"/>
</dbReference>
<sequence>MFKRNLGASFAAFGLVAALSSPVLAPSASATTAPSDVQAGNYKIETTHTQVAFSLLHFGFTNYSGLFSGATGMLSLDPAHPTNDKLNVAIPVASVQTTSDKLTDELKGADWFDTAKYPNATFVSTKVVPNGKGKATVTGDFTLHGVTKPIVLHVSYIGAGINPLDKAYTVGFHATGIIKRSDFGVKAYVPMVGDDVTLSIAGAFEKQG</sequence>
<keyword evidence="1" id="KW-0732">Signal</keyword>
<dbReference type="SUPFAM" id="SSF101874">
    <property type="entry name" value="YceI-like"/>
    <property type="match status" value="1"/>
</dbReference>
<protein>
    <submittedName>
        <fullName evidence="3">Polyisoprenoid-binding protein</fullName>
    </submittedName>
</protein>
<evidence type="ECO:0000259" key="2">
    <source>
        <dbReference type="SMART" id="SM00867"/>
    </source>
</evidence>
<evidence type="ECO:0000313" key="4">
    <source>
        <dbReference type="Proteomes" id="UP000179145"/>
    </source>
</evidence>
<dbReference type="PANTHER" id="PTHR34406">
    <property type="entry name" value="PROTEIN YCEI"/>
    <property type="match status" value="1"/>
</dbReference>
<dbReference type="eggNOG" id="COG2353">
    <property type="taxonomic scope" value="Bacteria"/>
</dbReference>
<keyword evidence="4" id="KW-1185">Reference proteome</keyword>
<feature type="domain" description="Lipid/polyisoprenoid-binding YceI-like" evidence="2">
    <location>
        <begin position="41"/>
        <end position="205"/>
    </location>
</feature>
<dbReference type="RefSeq" id="WP_070403840.1">
    <property type="nucleotide sequence ID" value="NZ_BJVW01000005.1"/>
</dbReference>
<feature type="chain" id="PRO_5009439195" evidence="1">
    <location>
        <begin position="26"/>
        <end position="208"/>
    </location>
</feature>
<dbReference type="SMART" id="SM00867">
    <property type="entry name" value="YceI"/>
    <property type="match status" value="1"/>
</dbReference>